<dbReference type="EMBL" id="JRKJ01000002">
    <property type="protein sequence ID" value="KGQ20528.1"/>
    <property type="molecule type" value="Genomic_DNA"/>
</dbReference>
<evidence type="ECO:0000313" key="2">
    <source>
        <dbReference type="Proteomes" id="UP000030518"/>
    </source>
</evidence>
<dbReference type="PATRIC" id="fig|1300345.3.peg.386"/>
<dbReference type="AlphaFoldDB" id="A0A0A2WL54"/>
<comment type="caution">
    <text evidence="1">The sequence shown here is derived from an EMBL/GenBank/DDBJ whole genome shotgun (WGS) entry which is preliminary data.</text>
</comment>
<dbReference type="InterPro" id="IPR014729">
    <property type="entry name" value="Rossmann-like_a/b/a_fold"/>
</dbReference>
<dbReference type="RefSeq" id="WP_036164960.1">
    <property type="nucleotide sequence ID" value="NZ_JRKJ01000002.1"/>
</dbReference>
<proteinExistence type="predicted"/>
<accession>A0A0A2WL54</accession>
<dbReference type="Proteomes" id="UP000030518">
    <property type="component" value="Unassembled WGS sequence"/>
</dbReference>
<organism evidence="1 2">
    <name type="scientific">Lysobacter dokdonensis DS-58</name>
    <dbReference type="NCBI Taxonomy" id="1300345"/>
    <lineage>
        <taxon>Bacteria</taxon>
        <taxon>Pseudomonadati</taxon>
        <taxon>Pseudomonadota</taxon>
        <taxon>Gammaproteobacteria</taxon>
        <taxon>Lysobacterales</taxon>
        <taxon>Lysobacteraceae</taxon>
        <taxon>Noviluteimonas</taxon>
    </lineage>
</organism>
<reference evidence="1 2" key="1">
    <citation type="submission" date="2014-09" db="EMBL/GenBank/DDBJ databases">
        <title>Genome sequences of Lysobacter dokdonensis DS-58.</title>
        <authorList>
            <person name="Kim J.F."/>
            <person name="Kwak M.-J."/>
        </authorList>
    </citation>
    <scope>NUCLEOTIDE SEQUENCE [LARGE SCALE GENOMIC DNA]</scope>
    <source>
        <strain evidence="1 2">DS-58</strain>
    </source>
</reference>
<protein>
    <recommendedName>
        <fullName evidence="3">7-cyano-7-deazaguanine synthase</fullName>
    </recommendedName>
</protein>
<dbReference type="eggNOG" id="COG0603">
    <property type="taxonomic scope" value="Bacteria"/>
</dbReference>
<dbReference type="Gene3D" id="3.40.50.620">
    <property type="entry name" value="HUPs"/>
    <property type="match status" value="1"/>
</dbReference>
<gene>
    <name evidence="1" type="ORF">LF41_1065</name>
</gene>
<name>A0A0A2WL54_9GAMM</name>
<sequence>MHGGPVEIFWTGGWDSTFLLLRLLLVDGLTVQPLYLLDRTRASTQTEIDTMDRIRDALAHAHPGTRTSLLPTIMAEVADIAPDAQIQAAGDRMSAQHGVGNQYPWMARYCKQHGKDDVEIGAERARHVHGAGLVLFDNLSEPFPCSRGYMTRRIFSDAPSHDAWLIYGAYSFSLIDTTRQQMVDEAKRNGWGAFMGLTWFCHSPAGERRPCGLCNPCINAIQEGFGWRIPRSRRLLSAVYQKTLWPLRKTARKLVLRRRLAAAET</sequence>
<evidence type="ECO:0000313" key="1">
    <source>
        <dbReference type="EMBL" id="KGQ20528.1"/>
    </source>
</evidence>
<dbReference type="OrthoDB" id="597561at2"/>
<dbReference type="STRING" id="1300345.LF41_1065"/>
<keyword evidence="2" id="KW-1185">Reference proteome</keyword>
<evidence type="ECO:0008006" key="3">
    <source>
        <dbReference type="Google" id="ProtNLM"/>
    </source>
</evidence>